<organism evidence="1 2">
    <name type="scientific">Rotaria magnacalcarata</name>
    <dbReference type="NCBI Taxonomy" id="392030"/>
    <lineage>
        <taxon>Eukaryota</taxon>
        <taxon>Metazoa</taxon>
        <taxon>Spiralia</taxon>
        <taxon>Gnathifera</taxon>
        <taxon>Rotifera</taxon>
        <taxon>Eurotatoria</taxon>
        <taxon>Bdelloidea</taxon>
        <taxon>Philodinida</taxon>
        <taxon>Philodinidae</taxon>
        <taxon>Rotaria</taxon>
    </lineage>
</organism>
<evidence type="ECO:0000313" key="2">
    <source>
        <dbReference type="Proteomes" id="UP000676336"/>
    </source>
</evidence>
<evidence type="ECO:0000313" key="1">
    <source>
        <dbReference type="EMBL" id="CAF4159438.1"/>
    </source>
</evidence>
<dbReference type="EMBL" id="CAJOBI010011459">
    <property type="protein sequence ID" value="CAF4159438.1"/>
    <property type="molecule type" value="Genomic_DNA"/>
</dbReference>
<gene>
    <name evidence="1" type="ORF">SMN809_LOCUS20121</name>
</gene>
<protein>
    <submittedName>
        <fullName evidence="1">Uncharacterized protein</fullName>
    </submittedName>
</protein>
<proteinExistence type="predicted"/>
<reference evidence="1" key="1">
    <citation type="submission" date="2021-02" db="EMBL/GenBank/DDBJ databases">
        <authorList>
            <person name="Nowell W R."/>
        </authorList>
    </citation>
    <scope>NUCLEOTIDE SEQUENCE</scope>
</reference>
<sequence length="40" mass="4524">MTNSQVTGEELGRSMSCGWDMEAFDMLATVETLKRVSKQR</sequence>
<feature type="non-terminal residue" evidence="1">
    <location>
        <position position="40"/>
    </location>
</feature>
<dbReference type="AlphaFoldDB" id="A0A8S2RCT4"/>
<comment type="caution">
    <text evidence="1">The sequence shown here is derived from an EMBL/GenBank/DDBJ whole genome shotgun (WGS) entry which is preliminary data.</text>
</comment>
<dbReference type="Proteomes" id="UP000676336">
    <property type="component" value="Unassembled WGS sequence"/>
</dbReference>
<accession>A0A8S2RCT4</accession>
<name>A0A8S2RCT4_9BILA</name>